<sequence length="236" mass="26064">MLSGQEHQQQHGASASGLRTAEPPDDHTAKVEEETDLIEMLRHLLLRDRPTSERLDALEKAIIDLDVLETAAAPEPAGSSSDLRGLMDGLRGRIARIGEGHTAQCHAMQQQLLADIEAASARLQATALNLARRETNYARAHSQGPLVPLKKEQPGIVPPPFRPCFQRIHGHHGVGAFPHDAGLEMPTYRSLVVRQNVFEDDVVALLQFYNYWDGLGDSPSFHKLRLHLARYLGCIA</sequence>
<feature type="region of interest" description="Disordered" evidence="1">
    <location>
        <begin position="1"/>
        <end position="30"/>
    </location>
</feature>
<proteinExistence type="predicted"/>
<dbReference type="Proteomes" id="UP001527925">
    <property type="component" value="Unassembled WGS sequence"/>
</dbReference>
<reference evidence="2 3" key="1">
    <citation type="submission" date="2023-09" db="EMBL/GenBank/DDBJ databases">
        <title>Pangenome analysis of Batrachochytrium dendrobatidis and related Chytrids.</title>
        <authorList>
            <person name="Yacoub M.N."/>
            <person name="Stajich J.E."/>
            <person name="James T.Y."/>
        </authorList>
    </citation>
    <scope>NUCLEOTIDE SEQUENCE [LARGE SCALE GENOMIC DNA]</scope>
    <source>
        <strain evidence="2 3">JEL0888</strain>
    </source>
</reference>
<accession>A0ABR4MZ01</accession>
<evidence type="ECO:0000313" key="3">
    <source>
        <dbReference type="Proteomes" id="UP001527925"/>
    </source>
</evidence>
<name>A0ABR4MZ01_9FUNG</name>
<comment type="caution">
    <text evidence="2">The sequence shown here is derived from an EMBL/GenBank/DDBJ whole genome shotgun (WGS) entry which is preliminary data.</text>
</comment>
<gene>
    <name evidence="2" type="ORF">HK105_208041</name>
</gene>
<organism evidence="2 3">
    <name type="scientific">Polyrhizophydium stewartii</name>
    <dbReference type="NCBI Taxonomy" id="2732419"/>
    <lineage>
        <taxon>Eukaryota</taxon>
        <taxon>Fungi</taxon>
        <taxon>Fungi incertae sedis</taxon>
        <taxon>Chytridiomycota</taxon>
        <taxon>Chytridiomycota incertae sedis</taxon>
        <taxon>Chytridiomycetes</taxon>
        <taxon>Rhizophydiales</taxon>
        <taxon>Rhizophydiales incertae sedis</taxon>
        <taxon>Polyrhizophydium</taxon>
    </lineage>
</organism>
<feature type="compositionally biased region" description="Polar residues" evidence="1">
    <location>
        <begin position="1"/>
        <end position="13"/>
    </location>
</feature>
<dbReference type="EMBL" id="JADGIZ020000064">
    <property type="protein sequence ID" value="KAL2912469.1"/>
    <property type="molecule type" value="Genomic_DNA"/>
</dbReference>
<evidence type="ECO:0000256" key="1">
    <source>
        <dbReference type="SAM" id="MobiDB-lite"/>
    </source>
</evidence>
<protein>
    <submittedName>
        <fullName evidence="2">Uncharacterized protein</fullName>
    </submittedName>
</protein>
<keyword evidence="3" id="KW-1185">Reference proteome</keyword>
<evidence type="ECO:0000313" key="2">
    <source>
        <dbReference type="EMBL" id="KAL2912469.1"/>
    </source>
</evidence>